<keyword evidence="6" id="KW-0696">RNA-directed RNA polymerase</keyword>
<evidence type="ECO:0000256" key="28">
    <source>
        <dbReference type="ARBA" id="ARBA00045403"/>
    </source>
</evidence>
<evidence type="ECO:0000256" key="11">
    <source>
        <dbReference type="ARBA" id="ARBA00022561"/>
    </source>
</evidence>
<comment type="catalytic activity">
    <reaction evidence="2">
        <text>Hydrolyzes a Gly-|-Gly bond at its own C-terminus, commonly in the sequence -Tyr-Xaa-Val-Gly-|-Gly, in the processing of the potyviral polyprotein.</text>
        <dbReference type="EC" id="3.4.22.45"/>
    </reaction>
</comment>
<evidence type="ECO:0000259" key="33">
    <source>
        <dbReference type="PROSITE" id="PS51192"/>
    </source>
</evidence>
<evidence type="ECO:0000256" key="30">
    <source>
        <dbReference type="SAM" id="MobiDB-lite"/>
    </source>
</evidence>
<dbReference type="Gene3D" id="2.40.10.10">
    <property type="entry name" value="Trypsin-like serine proteases"/>
    <property type="match status" value="2"/>
</dbReference>
<evidence type="ECO:0000256" key="14">
    <source>
        <dbReference type="ARBA" id="ARBA00022670"/>
    </source>
</evidence>
<feature type="transmembrane region" description="Helical" evidence="31">
    <location>
        <begin position="533"/>
        <end position="550"/>
    </location>
</feature>
<comment type="similarity">
    <text evidence="4">Belongs to the potyviridae genome polyprotein family.</text>
</comment>
<dbReference type="GO" id="GO:0006508">
    <property type="term" value="P:proteolysis"/>
    <property type="evidence" value="ECO:0007669"/>
    <property type="project" value="UniProtKB-KW"/>
</dbReference>
<dbReference type="Pfam" id="PF00767">
    <property type="entry name" value="Poty_coat"/>
    <property type="match status" value="1"/>
</dbReference>
<feature type="region of interest" description="Disordered" evidence="30">
    <location>
        <begin position="2591"/>
        <end position="2620"/>
    </location>
</feature>
<feature type="domain" description="RdRp catalytic" evidence="32">
    <location>
        <begin position="2045"/>
        <end position="2173"/>
    </location>
</feature>
<evidence type="ECO:0000256" key="18">
    <source>
        <dbReference type="ARBA" id="ARBA00022801"/>
    </source>
</evidence>
<dbReference type="InterPro" id="IPR042308">
    <property type="entry name" value="HC_PRO_CPD_sf"/>
</dbReference>
<dbReference type="GO" id="GO:0005198">
    <property type="term" value="F:structural molecule activity"/>
    <property type="evidence" value="ECO:0007669"/>
    <property type="project" value="InterPro"/>
</dbReference>
<keyword evidence="31" id="KW-0472">Membrane</keyword>
<dbReference type="Pfam" id="PF00863">
    <property type="entry name" value="Peptidase_C4"/>
    <property type="match status" value="1"/>
</dbReference>
<evidence type="ECO:0000313" key="37">
    <source>
        <dbReference type="EMBL" id="AJD23391.1"/>
    </source>
</evidence>
<feature type="compositionally biased region" description="Basic and acidic residues" evidence="30">
    <location>
        <begin position="2595"/>
        <end position="2620"/>
    </location>
</feature>
<dbReference type="Pfam" id="PF00271">
    <property type="entry name" value="Helicase_C"/>
    <property type="match status" value="1"/>
</dbReference>
<keyword evidence="12" id="KW-0945">Host-virus interaction</keyword>
<feature type="transmembrane region" description="Helical" evidence="31">
    <location>
        <begin position="468"/>
        <end position="485"/>
    </location>
</feature>
<dbReference type="GO" id="GO:0004386">
    <property type="term" value="F:helicase activity"/>
    <property type="evidence" value="ECO:0007669"/>
    <property type="project" value="UniProtKB-KW"/>
</dbReference>
<comment type="function">
    <text evidence="28">Mediates the cap-independent, EIF4E-dependent translation of viral genomic RNAs. Binds to the cap-binding site of host EIF4E and thus interferes with the host EIF4E-dependent mRNA export and translation. VPg-RNA directly binds EIF4E and is a template for transcription. Also forms trimeric complexes with EIF4E-EIF4G, which are templates for translation.</text>
</comment>
<evidence type="ECO:0000259" key="34">
    <source>
        <dbReference type="PROSITE" id="PS51194"/>
    </source>
</evidence>
<dbReference type="PROSITE" id="PS51436">
    <property type="entry name" value="POTYVIRUS_NIA_PRO"/>
    <property type="match status" value="1"/>
</dbReference>
<feature type="domain" description="Peptidase C4" evidence="35">
    <location>
        <begin position="1545"/>
        <end position="1763"/>
    </location>
</feature>
<evidence type="ECO:0000256" key="2">
    <source>
        <dbReference type="ARBA" id="ARBA00001848"/>
    </source>
</evidence>
<evidence type="ECO:0000256" key="10">
    <source>
        <dbReference type="ARBA" id="ARBA00022553"/>
    </source>
</evidence>
<keyword evidence="13" id="KW-1090">Inhibition of host innate immune response by virus</keyword>
<dbReference type="GO" id="GO:0006351">
    <property type="term" value="P:DNA-templated transcription"/>
    <property type="evidence" value="ECO:0007669"/>
    <property type="project" value="InterPro"/>
</dbReference>
<evidence type="ECO:0000256" key="17">
    <source>
        <dbReference type="ARBA" id="ARBA00022741"/>
    </source>
</evidence>
<reference evidence="37" key="1">
    <citation type="submission" date="2014-05" db="EMBL/GenBank/DDBJ databases">
        <title>Molecular characterization of an isolate of Chinese yam necrotic mosaic virus in China.</title>
        <authorList>
            <person name="Zou C."/>
            <person name="Meng J."/>
            <person name="Yao Z."/>
            <person name="Chen B."/>
        </authorList>
    </citation>
    <scope>NUCLEOTIDE SEQUENCE</scope>
    <source>
        <strain evidence="37">FX1</strain>
    </source>
</reference>
<dbReference type="Gene3D" id="3.30.70.270">
    <property type="match status" value="1"/>
</dbReference>
<dbReference type="PROSITE" id="PS51192">
    <property type="entry name" value="HELICASE_ATP_BIND_1"/>
    <property type="match status" value="1"/>
</dbReference>
<keyword evidence="20" id="KW-0788">Thiol protease</keyword>
<dbReference type="InterPro" id="IPR009003">
    <property type="entry name" value="Peptidase_S1_PA"/>
</dbReference>
<dbReference type="PROSITE" id="PS51194">
    <property type="entry name" value="HELICASE_CTER"/>
    <property type="match status" value="1"/>
</dbReference>
<evidence type="ECO:0000256" key="3">
    <source>
        <dbReference type="ARBA" id="ARBA00004328"/>
    </source>
</evidence>
<dbReference type="PANTHER" id="PTHR43519:SF1">
    <property type="entry name" value="ATP-DEPENDENT RNA HELICASE HRPB"/>
    <property type="match status" value="1"/>
</dbReference>
<dbReference type="InterPro" id="IPR011545">
    <property type="entry name" value="DEAD/DEAH_box_helicase_dom"/>
</dbReference>
<keyword evidence="21" id="KW-0067">ATP-binding</keyword>
<dbReference type="Pfam" id="PF08440">
    <property type="entry name" value="Poty_PP"/>
    <property type="match status" value="1"/>
</dbReference>
<keyword evidence="15" id="KW-0808">Transferase</keyword>
<comment type="function">
    <text evidence="26">Has helicase activity. It may be involved in replication.</text>
</comment>
<keyword evidence="31" id="KW-1133">Transmembrane helix</keyword>
<dbReference type="InterPro" id="IPR001730">
    <property type="entry name" value="Potyv_NIa-pro_dom"/>
</dbReference>
<dbReference type="InterPro" id="IPR031159">
    <property type="entry name" value="HC_PRO_CPD_dom"/>
</dbReference>
<evidence type="ECO:0000256" key="1">
    <source>
        <dbReference type="ARBA" id="ARBA00000785"/>
    </source>
</evidence>
<evidence type="ECO:0000256" key="12">
    <source>
        <dbReference type="ARBA" id="ARBA00022581"/>
    </source>
</evidence>
<keyword evidence="5" id="KW-0941">Suppressor of RNA silencing</keyword>
<evidence type="ECO:0000256" key="15">
    <source>
        <dbReference type="ARBA" id="ARBA00022679"/>
    </source>
</evidence>
<dbReference type="CDD" id="cd23175">
    <property type="entry name" value="ps-ssRNAv_Potyviridae_RdRp"/>
    <property type="match status" value="1"/>
</dbReference>
<dbReference type="SUPFAM" id="SSF52540">
    <property type="entry name" value="P-loop containing nucleoside triphosphate hydrolases"/>
    <property type="match status" value="1"/>
</dbReference>
<dbReference type="EMBL" id="KJ789135">
    <property type="protein sequence ID" value="AJD23391.1"/>
    <property type="molecule type" value="Genomic_RNA"/>
</dbReference>
<evidence type="ECO:0000256" key="26">
    <source>
        <dbReference type="ARBA" id="ARBA00029422"/>
    </source>
</evidence>
<evidence type="ECO:0000256" key="31">
    <source>
        <dbReference type="SAM" id="Phobius"/>
    </source>
</evidence>
<evidence type="ECO:0000256" key="22">
    <source>
        <dbReference type="ARBA" id="ARBA00022844"/>
    </source>
</evidence>
<dbReference type="SUPFAM" id="SSF56672">
    <property type="entry name" value="DNA/RNA polymerases"/>
    <property type="match status" value="1"/>
</dbReference>
<dbReference type="InterPro" id="IPR014001">
    <property type="entry name" value="Helicase_ATP-bd"/>
</dbReference>
<keyword evidence="22" id="KW-0946">Virion</keyword>
<proteinExistence type="inferred from homology"/>
<evidence type="ECO:0000256" key="9">
    <source>
        <dbReference type="ARBA" id="ARBA00022520"/>
    </source>
</evidence>
<comment type="function">
    <text evidence="25">Involved in aphid transmission, cell-to-cell and systemis movement, encapsidation of the viral RNA and in the regulation of viral RNA amplification.</text>
</comment>
<dbReference type="PROSITE" id="PS50507">
    <property type="entry name" value="RDRP_SSRNA_POS"/>
    <property type="match status" value="1"/>
</dbReference>
<evidence type="ECO:0000259" key="35">
    <source>
        <dbReference type="PROSITE" id="PS51436"/>
    </source>
</evidence>
<dbReference type="Pfam" id="PF00270">
    <property type="entry name" value="DEAD"/>
    <property type="match status" value="1"/>
</dbReference>
<dbReference type="GO" id="GO:0039694">
    <property type="term" value="P:viral RNA genome replication"/>
    <property type="evidence" value="ECO:0007669"/>
    <property type="project" value="InterPro"/>
</dbReference>
<dbReference type="SMART" id="SM00490">
    <property type="entry name" value="HELICc"/>
    <property type="match status" value="1"/>
</dbReference>
<keyword evidence="23" id="KW-0693">Viral RNA replication</keyword>
<keyword evidence="11" id="KW-0167">Capsid protein</keyword>
<name>A0A0B4VM21_9POTY</name>
<dbReference type="GO" id="GO:0003723">
    <property type="term" value="F:RNA binding"/>
    <property type="evidence" value="ECO:0007669"/>
    <property type="project" value="InterPro"/>
</dbReference>
<dbReference type="InterPro" id="IPR001205">
    <property type="entry name" value="RNA-dir_pol_C"/>
</dbReference>
<dbReference type="InterPro" id="IPR043128">
    <property type="entry name" value="Rev_trsase/Diguanyl_cyclase"/>
</dbReference>
<dbReference type="Pfam" id="PF00851">
    <property type="entry name" value="Peptidase_C6"/>
    <property type="match status" value="1"/>
</dbReference>
<evidence type="ECO:0000256" key="13">
    <source>
        <dbReference type="ARBA" id="ARBA00022632"/>
    </source>
</evidence>
<dbReference type="Gene3D" id="3.40.50.300">
    <property type="entry name" value="P-loop containing nucleotide triphosphate hydrolases"/>
    <property type="match status" value="2"/>
</dbReference>
<protein>
    <submittedName>
        <fullName evidence="37">Polyprotein</fullName>
    </submittedName>
</protein>
<evidence type="ECO:0000256" key="8">
    <source>
        <dbReference type="ARBA" id="ARBA00022497"/>
    </source>
</evidence>
<dbReference type="SMART" id="SM00487">
    <property type="entry name" value="DEXDc"/>
    <property type="match status" value="1"/>
</dbReference>
<keyword evidence="9" id="KW-0191">Covalent protein-RNA linkage</keyword>
<dbReference type="GO" id="GO:0044161">
    <property type="term" value="C:host cell cytoplasmic vesicle"/>
    <property type="evidence" value="ECO:0007669"/>
    <property type="project" value="UniProtKB-SubCell"/>
</dbReference>
<evidence type="ECO:0000256" key="7">
    <source>
        <dbReference type="ARBA" id="ARBA00022488"/>
    </source>
</evidence>
<dbReference type="SUPFAM" id="SSF50494">
    <property type="entry name" value="Trypsin-like serine proteases"/>
    <property type="match status" value="1"/>
</dbReference>
<evidence type="ECO:0000256" key="23">
    <source>
        <dbReference type="ARBA" id="ARBA00022953"/>
    </source>
</evidence>
<dbReference type="InterPro" id="IPR027417">
    <property type="entry name" value="P-loop_NTPase"/>
</dbReference>
<dbReference type="PRINTS" id="PR00966">
    <property type="entry name" value="NIAPOTYPTASE"/>
</dbReference>
<keyword evidence="14" id="KW-0645">Protease</keyword>
<evidence type="ECO:0000256" key="24">
    <source>
        <dbReference type="ARBA" id="ARBA00023280"/>
    </source>
</evidence>
<evidence type="ECO:0000256" key="20">
    <source>
        <dbReference type="ARBA" id="ARBA00022807"/>
    </source>
</evidence>
<dbReference type="Pfam" id="PF00680">
    <property type="entry name" value="RdRP_1"/>
    <property type="match status" value="1"/>
</dbReference>
<keyword evidence="31" id="KW-0812">Transmembrane</keyword>
<evidence type="ECO:0000259" key="36">
    <source>
        <dbReference type="PROSITE" id="PS51744"/>
    </source>
</evidence>
<dbReference type="PANTHER" id="PTHR43519">
    <property type="entry name" value="ATP-DEPENDENT RNA HELICASE HRPB"/>
    <property type="match status" value="1"/>
</dbReference>
<accession>A0A0B4VM21</accession>
<keyword evidence="24" id="KW-0899">Viral immunoevasion</keyword>
<evidence type="ECO:0000256" key="29">
    <source>
        <dbReference type="PROSITE-ProRule" id="PRU01080"/>
    </source>
</evidence>
<evidence type="ECO:0000256" key="27">
    <source>
        <dbReference type="ARBA" id="ARBA00034108"/>
    </source>
</evidence>
<feature type="active site" description="For helper component proteinase activity" evidence="29">
    <location>
        <position position="222"/>
    </location>
</feature>
<dbReference type="GO" id="GO:0016818">
    <property type="term" value="F:hydrolase activity, acting on acid anhydrides, in phosphorus-containing anhydrides"/>
    <property type="evidence" value="ECO:0007669"/>
    <property type="project" value="InterPro"/>
</dbReference>
<dbReference type="GO" id="GO:0052170">
    <property type="term" value="P:symbiont-mediated suppression of host innate immune response"/>
    <property type="evidence" value="ECO:0007669"/>
    <property type="project" value="UniProtKB-KW"/>
</dbReference>
<feature type="compositionally biased region" description="Polar residues" evidence="30">
    <location>
        <begin position="2359"/>
        <end position="2371"/>
    </location>
</feature>
<dbReference type="InterPro" id="IPR043502">
    <property type="entry name" value="DNA/RNA_pol_sf"/>
</dbReference>
<dbReference type="InterPro" id="IPR007094">
    <property type="entry name" value="RNA-dir_pol_PSvirus"/>
</dbReference>
<keyword evidence="10" id="KW-0597">Phosphoprotein</keyword>
<keyword evidence="8" id="KW-1139">Helical capsid protein</keyword>
<evidence type="ECO:0000256" key="5">
    <source>
        <dbReference type="ARBA" id="ARBA00022463"/>
    </source>
</evidence>
<feature type="region of interest" description="Disordered" evidence="30">
    <location>
        <begin position="2331"/>
        <end position="2386"/>
    </location>
</feature>
<feature type="domain" description="Peptidase C6" evidence="36">
    <location>
        <begin position="142"/>
        <end position="261"/>
    </location>
</feature>
<feature type="domain" description="Helicase ATP-binding" evidence="33">
    <location>
        <begin position="714"/>
        <end position="861"/>
    </location>
</feature>
<keyword evidence="7" id="KW-1036">Host cytoplasmic vesicle</keyword>
<dbReference type="GO" id="GO:0004197">
    <property type="term" value="F:cysteine-type endopeptidase activity"/>
    <property type="evidence" value="ECO:0007669"/>
    <property type="project" value="InterPro"/>
</dbReference>
<dbReference type="InterPro" id="IPR001650">
    <property type="entry name" value="Helicase_C-like"/>
</dbReference>
<keyword evidence="16" id="KW-0548">Nucleotidyltransferase</keyword>
<evidence type="ECO:0000256" key="16">
    <source>
        <dbReference type="ARBA" id="ARBA00022695"/>
    </source>
</evidence>
<comment type="catalytic activity">
    <reaction evidence="1">
        <text>Hydrolyzes glutaminyl bonds, and activity is further restricted by preferences for the amino acids in P6 - P1' that vary with the species of potyvirus, e.g. Glu-Xaa-Xaa-Tyr-Xaa-Gln-|-(Ser or Gly) for the enzyme from tobacco etch virus. The natural substrate is the viral polyprotein, but other proteins and oligopeptides containing the appropriate consensus sequence are also cleaved.</text>
        <dbReference type="EC" id="3.4.22.44"/>
    </reaction>
</comment>
<dbReference type="InterPro" id="IPR001456">
    <property type="entry name" value="HC-pro"/>
</dbReference>
<evidence type="ECO:0000256" key="25">
    <source>
        <dbReference type="ARBA" id="ARBA00029405"/>
    </source>
</evidence>
<evidence type="ECO:0000259" key="32">
    <source>
        <dbReference type="PROSITE" id="PS50507"/>
    </source>
</evidence>
<keyword evidence="19" id="KW-0347">Helicase</keyword>
<evidence type="ECO:0000256" key="6">
    <source>
        <dbReference type="ARBA" id="ARBA00022484"/>
    </source>
</evidence>
<organism evidence="37">
    <name type="scientific">Chinese yam necrotic mosaic virus</name>
    <dbReference type="NCBI Taxonomy" id="128818"/>
    <lineage>
        <taxon>Viruses</taxon>
        <taxon>Riboviria</taxon>
        <taxon>Orthornavirae</taxon>
        <taxon>Pisuviricota</taxon>
        <taxon>Stelpaviricetes</taxon>
        <taxon>Patatavirales</taxon>
        <taxon>Potyviridae</taxon>
        <taxon>Macluravirus</taxon>
        <taxon>Macluravirus dioscoreachinense</taxon>
    </lineage>
</organism>
<comment type="subcellular location">
    <subcellularLocation>
        <location evidence="27">Host cytoplasmic vesicle</location>
    </subcellularLocation>
    <subcellularLocation>
        <location evidence="3">Virion</location>
    </subcellularLocation>
</comment>
<evidence type="ECO:0000256" key="19">
    <source>
        <dbReference type="ARBA" id="ARBA00022806"/>
    </source>
</evidence>
<dbReference type="GO" id="GO:0003968">
    <property type="term" value="F:RNA-directed RNA polymerase activity"/>
    <property type="evidence" value="ECO:0007669"/>
    <property type="project" value="UniProtKB-KW"/>
</dbReference>
<feature type="transmembrane region" description="Helical" evidence="31">
    <location>
        <begin position="497"/>
        <end position="521"/>
    </location>
</feature>
<evidence type="ECO:0000256" key="21">
    <source>
        <dbReference type="ARBA" id="ARBA00022840"/>
    </source>
</evidence>
<evidence type="ECO:0000256" key="4">
    <source>
        <dbReference type="ARBA" id="ARBA00006064"/>
    </source>
</evidence>
<dbReference type="InterPro" id="IPR043504">
    <property type="entry name" value="Peptidase_S1_PA_chymotrypsin"/>
</dbReference>
<dbReference type="InterPro" id="IPR013648">
    <property type="entry name" value="PP_Potyviridae"/>
</dbReference>
<feature type="active site" description="For helper component proteinase activity" evidence="29">
    <location>
        <position position="150"/>
    </location>
</feature>
<keyword evidence="17" id="KW-0547">Nucleotide-binding</keyword>
<dbReference type="Gene3D" id="3.90.70.150">
    <property type="entry name" value="Helper component proteinase"/>
    <property type="match status" value="1"/>
</dbReference>
<feature type="compositionally biased region" description="Basic and acidic residues" evidence="30">
    <location>
        <begin position="2346"/>
        <end position="2356"/>
    </location>
</feature>
<dbReference type="GO" id="GO:0005524">
    <property type="term" value="F:ATP binding"/>
    <property type="evidence" value="ECO:0007669"/>
    <property type="project" value="UniProtKB-KW"/>
</dbReference>
<sequence length="2620" mass="297640">MATVKPEVNFKVENVDILSTHSMQMLTGKPLTIPDQTRAQLIEIVGKRYQNNDGIASADFIMLDGKGSVIANMCMAITKGMKFKDYKEGTVSLPQQSPFTECDKIVKCVKVQQQHLLHARLPTNDYVFGGMSKSNAIPMIKNMVPKSGSCFLSAIVAMSYFVTPEFDSTFVETVKDVLSELGSWPTLQNVSKAMQFILARVPTLSMVPLPVIAVSHEKKLIHICDQRGVPNGWHILKIGTVAELANAGFIKHSKVNNYFVGSTDDLTNDKMFYTRNINKVKNLMTLWRSPERFVEAMANDIELTSFILLSPSLLAKLYNILSIGASEALKIEALERANNNKIVVASLINVALQGIRVKMGETSLEKVWLHLLNVLTANLSVEESRRNTDILQACNAVYHELIKEKNYMYHCEKQIYNLTDRQFEDMFCCSRTWQSKLCEKLSHLNVVKSVQQSSVRLSCFSDGITHRTIQAVTHHFIICFIRLLIFAQHTYALLRFLFMLAACCWGFMSITNLVFMAFKAVIMKKLATNYEKLLIFASIFCLYEVGCFIIKRKKKNKEGASTRTTELQAYGKSSEKQMMAAMAMITLVVHAFDMDLALMMSNSLNHVARLANMLTDTTTGWLTSGGGTQELQMKLFDVALEVDETMTNEMEQQAVMDCSNETFAAWINEQVLLGNDNTRPLAYGRDDSVFYVTRDNAVEVGQNMCDTKNAWSQVIGQTGSGKSTRVPLSYYNKIQTLSGRSRSILICEPTKATTQNVAAALSTQHGKQVFYKHEGKEQAGDPTIQVMTYGSAFYRSCNNPAFLSCFDAVFLDESHLVSAHALALESLLNKNNRVRKFYLSATPRKQFPEMTGSRRFEIFEHQVESGDVGDLISSIGKGTILDATQFGEKTLIFLSGKKECDRAATKVNSMNCGVKATSLHRDNFGVNYNRLCNDLAQPGKMYIFATNILETGVTLNVDVVVDFGFTNTPVLNTSDKTLLLNKRRVTQAERKQRIGRAGRLREGHAIIVGKTSAPFETVSADVVFEAALLSFIHNLDVYVNAHFDQAWLSSITRDQAKTMMSFKISPFIMRDLVFANGHIRGEMLEFLKPHLHHSANIKATNYQCVNHIYESWPKLDHHSLFNDAQIGDEKMKRLNKMRVPFITHDLNQLDLEHFTNCVEKYKPNVLTRWGRPVEQTTNVLMHVNQENIHSTIRIANLLRFDYQQQIQHKKQAQQLHKDSPFAYFFSSKVVDELSSNIGKQIAMAQRNVVKLDKFISRLEMFATMNEMTSDVEVTQQEMHEIGQCLDLQAEGTFTKDNMNVILNLETLPQTTFRDAIVIGRKKAIWAIMILCCAAFGGLAWWLMWDDDEGLNNDENKQRRNEVCDKVLEMKGKSFNRDRRNPMMQDHFDAADFYMRDVEDFASLRSKRKPTKANDHISPVLRYAAKSRPFITLYDINVDSEVASAVFQDHNGQAFYETANPLKNMDLVREHLNKHKMKDGTQIFWSDESDFDIFCKITKTDGTIMKVKLTPHEPQRMAKRGKQGFIEKEDCYRQTGQAEILQHPNQTLEMATRLPENKLNLQVADMIGKVKMSEGSIHCILYKDFILVPAHVMIKQLPMEITFKHYTVTIDEMPEAYCFPGFDIMLIKRPSKLAPVRCYTTLAQATDGMIVQMVHKKNVSDKTVVTITAPIHQREDWRWAHQIPTISGMCGAPVVDVASGKIVGVHVLADSLKMHNVFETFPPQLLEIINTNDKKVHQKFHQSKMNDWTFMPEAHGYYPSELVGLQMESFEFMQFSRDTTMYTITNFNQDATAGGLLKARTVTETQALPVGVSALYMDNVAYMNGLLNPRHTITGESPFWKEFKRCHPKQTKGVEEFENAYAPSVLSYDAYWKDLLKFNRAESKHDAIDKEALKCATLVLVRQLKDAGMKSTKIRTVEEVLDDVQWGKAAGPMYAMKKTELCKNLSEEELTTLAIHCRTQLLRGKNCGVWNGSMKAELRVVEKVLQRKTRVFTAAPITTLIGSKFFVDDFNKQFYSTHLKANHTVGINKFQRGWEKLYNFLNVEGWLHGSGDGTRFDSSLDPFWFDILYSIRTHFFQDGDKQDAKVALSHMYREFVYTPIHTITGQVLVKKLGNNSGQPSTVVDNTLILMLSFLYAYIRKTGDRECELIEQRFKFVCNGDDNKYSISPSFHEEFGGDFSKEISELGLTYEFDELTTDITQNPYMSLVMMRTPGGIGFQLNPERIVAIVQWIKRGDVLQAAQSAFAAMIEAFNDPWLFGVLHLYFVWLLCQYNEEIRYAMDHDLGAVCYMDAYQVYALHYDTKDDIIVDPTLTDENDDDSDVTDLHMQQHINLQMDLSSPPQNPPKKQPLEERKKAPAEDSTATTSKESNQGHQPIEEPNNDPGTFDDEDIEWRIPAIQKGFGHYKIPKVKGKRIWNPKILKKISQEQFTTTSQMVTTSKLEQWIEEVKRDLVVTSDTDFQICLTSWCLWCANNGTSSELDVSQFMEVHANGQVMGIPIQIFVEPAVLHGGLRKVMRHFSGITSKMLSEGGKMTAWGKKRGFTQRSMIPYAFDFFVPTDTTPKTVREQLSQSKAAAIGRGVQRVMLLDGKVHGSRTSYERHTDNDQDEYEHGGSDDQRPALY</sequence>
<dbReference type="InterPro" id="IPR001592">
    <property type="entry name" value="Poty_coat"/>
</dbReference>
<keyword evidence="18" id="KW-0378">Hydrolase</keyword>
<feature type="domain" description="Helicase C-terminal" evidence="34">
    <location>
        <begin position="867"/>
        <end position="1043"/>
    </location>
</feature>
<dbReference type="GO" id="GO:0019029">
    <property type="term" value="C:helical viral capsid"/>
    <property type="evidence" value="ECO:0007669"/>
    <property type="project" value="UniProtKB-KW"/>
</dbReference>
<dbReference type="PROSITE" id="PS51744">
    <property type="entry name" value="HC_PRO_CPD"/>
    <property type="match status" value="1"/>
</dbReference>